<evidence type="ECO:0008006" key="3">
    <source>
        <dbReference type="Google" id="ProtNLM"/>
    </source>
</evidence>
<keyword evidence="2" id="KW-1185">Reference proteome</keyword>
<gene>
    <name evidence="1" type="ORF">CEXT_46851</name>
</gene>
<name>A0AAV4WPV9_CAEEX</name>
<accession>A0AAV4WPV9</accession>
<comment type="caution">
    <text evidence="1">The sequence shown here is derived from an EMBL/GenBank/DDBJ whole genome shotgun (WGS) entry which is preliminary data.</text>
</comment>
<protein>
    <recommendedName>
        <fullName evidence="3">Maturase K</fullName>
    </recommendedName>
</protein>
<feature type="non-terminal residue" evidence="1">
    <location>
        <position position="1"/>
    </location>
</feature>
<organism evidence="1 2">
    <name type="scientific">Caerostris extrusa</name>
    <name type="common">Bark spider</name>
    <name type="synonym">Caerostris bankana</name>
    <dbReference type="NCBI Taxonomy" id="172846"/>
    <lineage>
        <taxon>Eukaryota</taxon>
        <taxon>Metazoa</taxon>
        <taxon>Ecdysozoa</taxon>
        <taxon>Arthropoda</taxon>
        <taxon>Chelicerata</taxon>
        <taxon>Arachnida</taxon>
        <taxon>Araneae</taxon>
        <taxon>Araneomorphae</taxon>
        <taxon>Entelegynae</taxon>
        <taxon>Araneoidea</taxon>
        <taxon>Araneidae</taxon>
        <taxon>Caerostris</taxon>
    </lineage>
</organism>
<sequence>PITSRWQILLLLEDIFAGNYKYPEKSRLSNTRTWISALCSSTAGLFGFEYGIRLISKTSGFLLHIDFKDLLIVWPDFREYFYSQEFQSFSRFAIFSKNAQSHHAGRSNSYWRIFLQATINIPKSRVCPTQQHGYPHYAHAGLFGFVYGIRLDFKDF</sequence>
<reference evidence="1 2" key="1">
    <citation type="submission" date="2021-06" db="EMBL/GenBank/DDBJ databases">
        <title>Caerostris extrusa draft genome.</title>
        <authorList>
            <person name="Kono N."/>
            <person name="Arakawa K."/>
        </authorList>
    </citation>
    <scope>NUCLEOTIDE SEQUENCE [LARGE SCALE GENOMIC DNA]</scope>
</reference>
<dbReference type="Proteomes" id="UP001054945">
    <property type="component" value="Unassembled WGS sequence"/>
</dbReference>
<evidence type="ECO:0000313" key="1">
    <source>
        <dbReference type="EMBL" id="GIY84732.1"/>
    </source>
</evidence>
<evidence type="ECO:0000313" key="2">
    <source>
        <dbReference type="Proteomes" id="UP001054945"/>
    </source>
</evidence>
<dbReference type="AlphaFoldDB" id="A0AAV4WPV9"/>
<proteinExistence type="predicted"/>
<dbReference type="EMBL" id="BPLR01016556">
    <property type="protein sequence ID" value="GIY84732.1"/>
    <property type="molecule type" value="Genomic_DNA"/>
</dbReference>